<sequence length="43" mass="5129">MVCQFYLFDLCQFLLGKIRSPFNLKWVDVFISKILMARVAARF</sequence>
<dbReference type="KEGG" id="ses:SARI_04492"/>
<evidence type="ECO:0000313" key="2">
    <source>
        <dbReference type="Proteomes" id="UP000002084"/>
    </source>
</evidence>
<keyword evidence="2" id="KW-1185">Reference proteome</keyword>
<dbReference type="Proteomes" id="UP000002084">
    <property type="component" value="Chromosome"/>
</dbReference>
<protein>
    <submittedName>
        <fullName evidence="1">Uncharacterized protein</fullName>
    </submittedName>
</protein>
<accession>A9MQM3</accession>
<dbReference type="EMBL" id="CP000880">
    <property type="protein sequence ID" value="ABX24266.1"/>
    <property type="molecule type" value="Genomic_DNA"/>
</dbReference>
<name>A9MQM3_SALAR</name>
<dbReference type="AlphaFoldDB" id="A9MQM3"/>
<dbReference type="STRING" id="41514.SARI_04492"/>
<reference evidence="1 2" key="1">
    <citation type="submission" date="2007-11" db="EMBL/GenBank/DDBJ databases">
        <authorList>
            <consortium name="The Salmonella enterica serovar Arizonae Genome Sequencing Project"/>
            <person name="McClelland M."/>
            <person name="Sanderson E.K."/>
            <person name="Porwollik S."/>
            <person name="Spieth J."/>
            <person name="Clifton W.S."/>
            <person name="Fulton R."/>
            <person name="Chunyan W."/>
            <person name="Wollam A."/>
            <person name="Shah N."/>
            <person name="Pepin K."/>
            <person name="Bhonagiri V."/>
            <person name="Nash W."/>
            <person name="Johnson M."/>
            <person name="Thiruvilangam P."/>
            <person name="Wilson R."/>
        </authorList>
    </citation>
    <scope>NUCLEOTIDE SEQUENCE [LARGE SCALE GENOMIC DNA]</scope>
    <source>
        <strain evidence="2">ATCC BAA-731 / CDC346-86 / RSK2980</strain>
    </source>
</reference>
<gene>
    <name evidence="1" type="ordered locus">SARI_04492</name>
</gene>
<evidence type="ECO:0000313" key="1">
    <source>
        <dbReference type="EMBL" id="ABX24266.1"/>
    </source>
</evidence>
<organism evidence="1 2">
    <name type="scientific">Salmonella arizonae (strain ATCC BAA-731 / CDC346-86 / RSK2980)</name>
    <dbReference type="NCBI Taxonomy" id="41514"/>
    <lineage>
        <taxon>Bacteria</taxon>
        <taxon>Pseudomonadati</taxon>
        <taxon>Pseudomonadota</taxon>
        <taxon>Gammaproteobacteria</taxon>
        <taxon>Enterobacterales</taxon>
        <taxon>Enterobacteriaceae</taxon>
        <taxon>Salmonella</taxon>
    </lineage>
</organism>
<proteinExistence type="predicted"/>
<dbReference type="HOGENOM" id="CLU_3239246_0_0_6"/>